<dbReference type="EMBL" id="ML179262">
    <property type="protein sequence ID" value="THU92996.1"/>
    <property type="molecule type" value="Genomic_DNA"/>
</dbReference>
<dbReference type="Proteomes" id="UP000297245">
    <property type="component" value="Unassembled WGS sequence"/>
</dbReference>
<keyword evidence="2" id="KW-1185">Reference proteome</keyword>
<protein>
    <submittedName>
        <fullName evidence="1">Uncharacterized protein</fullName>
    </submittedName>
</protein>
<name>A0A4S8LTU8_DENBC</name>
<dbReference type="AlphaFoldDB" id="A0A4S8LTU8"/>
<evidence type="ECO:0000313" key="2">
    <source>
        <dbReference type="Proteomes" id="UP000297245"/>
    </source>
</evidence>
<reference evidence="1 2" key="1">
    <citation type="journal article" date="2019" name="Nat. Ecol. Evol.">
        <title>Megaphylogeny resolves global patterns of mushroom evolution.</title>
        <authorList>
            <person name="Varga T."/>
            <person name="Krizsan K."/>
            <person name="Foldi C."/>
            <person name="Dima B."/>
            <person name="Sanchez-Garcia M."/>
            <person name="Sanchez-Ramirez S."/>
            <person name="Szollosi G.J."/>
            <person name="Szarkandi J.G."/>
            <person name="Papp V."/>
            <person name="Albert L."/>
            <person name="Andreopoulos W."/>
            <person name="Angelini C."/>
            <person name="Antonin V."/>
            <person name="Barry K.W."/>
            <person name="Bougher N.L."/>
            <person name="Buchanan P."/>
            <person name="Buyck B."/>
            <person name="Bense V."/>
            <person name="Catcheside P."/>
            <person name="Chovatia M."/>
            <person name="Cooper J."/>
            <person name="Damon W."/>
            <person name="Desjardin D."/>
            <person name="Finy P."/>
            <person name="Geml J."/>
            <person name="Haridas S."/>
            <person name="Hughes K."/>
            <person name="Justo A."/>
            <person name="Karasinski D."/>
            <person name="Kautmanova I."/>
            <person name="Kiss B."/>
            <person name="Kocsube S."/>
            <person name="Kotiranta H."/>
            <person name="LaButti K.M."/>
            <person name="Lechner B.E."/>
            <person name="Liimatainen K."/>
            <person name="Lipzen A."/>
            <person name="Lukacs Z."/>
            <person name="Mihaltcheva S."/>
            <person name="Morgado L.N."/>
            <person name="Niskanen T."/>
            <person name="Noordeloos M.E."/>
            <person name="Ohm R.A."/>
            <person name="Ortiz-Santana B."/>
            <person name="Ovrebo C."/>
            <person name="Racz N."/>
            <person name="Riley R."/>
            <person name="Savchenko A."/>
            <person name="Shiryaev A."/>
            <person name="Soop K."/>
            <person name="Spirin V."/>
            <person name="Szebenyi C."/>
            <person name="Tomsovsky M."/>
            <person name="Tulloss R.E."/>
            <person name="Uehling J."/>
            <person name="Grigoriev I.V."/>
            <person name="Vagvolgyi C."/>
            <person name="Papp T."/>
            <person name="Martin F.M."/>
            <person name="Miettinen O."/>
            <person name="Hibbett D.S."/>
            <person name="Nagy L.G."/>
        </authorList>
    </citation>
    <scope>NUCLEOTIDE SEQUENCE [LARGE SCALE GENOMIC DNA]</scope>
    <source>
        <strain evidence="1 2">CBS 962.96</strain>
    </source>
</reference>
<gene>
    <name evidence="1" type="ORF">K435DRAFT_904879</name>
</gene>
<sequence>MTKKRFLGQGTGQNQGQGYQILGWFLVHRVLGATAHTGNALSRAQAAEHKLGKTWKGGPSAPDGYMTHDQWVHLVRVQFEPFRVRIGIACTILLRGPGFRIFVVKEGYRRPKPFNWERSFQRLRDTVEEEMANNPVQSRHLRTVEAMCCRKMRDLKKSFDWSLEDSEEPILVSEAMANYTYTCKDTKHQDIRSLIHIADTLDRPNGPGSSTPWK</sequence>
<proteinExistence type="predicted"/>
<accession>A0A4S8LTU8</accession>
<organism evidence="1 2">
    <name type="scientific">Dendrothele bispora (strain CBS 962.96)</name>
    <dbReference type="NCBI Taxonomy" id="1314807"/>
    <lineage>
        <taxon>Eukaryota</taxon>
        <taxon>Fungi</taxon>
        <taxon>Dikarya</taxon>
        <taxon>Basidiomycota</taxon>
        <taxon>Agaricomycotina</taxon>
        <taxon>Agaricomycetes</taxon>
        <taxon>Agaricomycetidae</taxon>
        <taxon>Agaricales</taxon>
        <taxon>Agaricales incertae sedis</taxon>
        <taxon>Dendrothele</taxon>
    </lineage>
</organism>
<evidence type="ECO:0000313" key="1">
    <source>
        <dbReference type="EMBL" id="THU92996.1"/>
    </source>
</evidence>